<protein>
    <submittedName>
        <fullName evidence="3">Kinase-like domain-containing protein</fullName>
    </submittedName>
</protein>
<evidence type="ECO:0000259" key="2">
    <source>
        <dbReference type="PROSITE" id="PS50011"/>
    </source>
</evidence>
<dbReference type="Proteomes" id="UP000266673">
    <property type="component" value="Unassembled WGS sequence"/>
</dbReference>
<dbReference type="PANTHER" id="PTHR44329">
    <property type="entry name" value="SERINE/THREONINE-PROTEIN KINASE TNNI3K-RELATED"/>
    <property type="match status" value="1"/>
</dbReference>
<dbReference type="InterPro" id="IPR051681">
    <property type="entry name" value="Ser/Thr_Kinases-Pseudokinases"/>
</dbReference>
<proteinExistence type="predicted"/>
<evidence type="ECO:0000313" key="4">
    <source>
        <dbReference type="Proteomes" id="UP000266673"/>
    </source>
</evidence>
<dbReference type="PROSITE" id="PS00107">
    <property type="entry name" value="PROTEIN_KINASE_ATP"/>
    <property type="match status" value="1"/>
</dbReference>
<accession>A0A397UKM1</accession>
<dbReference type="InterPro" id="IPR011009">
    <property type="entry name" value="Kinase-like_dom_sf"/>
</dbReference>
<gene>
    <name evidence="3" type="ORF">C2G38_278124</name>
</gene>
<feature type="binding site" evidence="1">
    <location>
        <position position="55"/>
    </location>
    <ligand>
        <name>ATP</name>
        <dbReference type="ChEBI" id="CHEBI:30616"/>
    </ligand>
</feature>
<dbReference type="STRING" id="44941.A0A397UKM1"/>
<evidence type="ECO:0000313" key="3">
    <source>
        <dbReference type="EMBL" id="RIB09319.1"/>
    </source>
</evidence>
<keyword evidence="1" id="KW-0547">Nucleotide-binding</keyword>
<organism evidence="3 4">
    <name type="scientific">Gigaspora rosea</name>
    <dbReference type="NCBI Taxonomy" id="44941"/>
    <lineage>
        <taxon>Eukaryota</taxon>
        <taxon>Fungi</taxon>
        <taxon>Fungi incertae sedis</taxon>
        <taxon>Mucoromycota</taxon>
        <taxon>Glomeromycotina</taxon>
        <taxon>Glomeromycetes</taxon>
        <taxon>Diversisporales</taxon>
        <taxon>Gigasporaceae</taxon>
        <taxon>Gigaspora</taxon>
    </lineage>
</organism>
<dbReference type="PANTHER" id="PTHR44329:SF289">
    <property type="entry name" value="SERINE_THREONINE-PROTEIN KINASE VIK"/>
    <property type="match status" value="1"/>
</dbReference>
<evidence type="ECO:0000256" key="1">
    <source>
        <dbReference type="PROSITE-ProRule" id="PRU10141"/>
    </source>
</evidence>
<dbReference type="Gene3D" id="1.10.510.10">
    <property type="entry name" value="Transferase(Phosphotransferase) domain 1"/>
    <property type="match status" value="1"/>
</dbReference>
<dbReference type="Gene3D" id="3.30.200.20">
    <property type="entry name" value="Phosphorylase Kinase, domain 1"/>
    <property type="match status" value="1"/>
</dbReference>
<dbReference type="InterPro" id="IPR017441">
    <property type="entry name" value="Protein_kinase_ATP_BS"/>
</dbReference>
<feature type="domain" description="Protein kinase" evidence="2">
    <location>
        <begin position="1"/>
        <end position="228"/>
    </location>
</feature>
<dbReference type="PROSITE" id="PS50011">
    <property type="entry name" value="PROTEIN_KINASE_DOM"/>
    <property type="match status" value="1"/>
</dbReference>
<keyword evidence="3" id="KW-0808">Transferase</keyword>
<dbReference type="GO" id="GO:0004674">
    <property type="term" value="F:protein serine/threonine kinase activity"/>
    <property type="evidence" value="ECO:0007669"/>
    <property type="project" value="TreeGrafter"/>
</dbReference>
<sequence>MADSSNKWLEIAFSEQYINCYPYNQFTNFERIGQGGFGTVFKSEWKDPELTVALKTLKNLDKNCKSFIKELAFIPTLSHSMGLQKTLITDIIIWFWNLLVMHSKNILVHKNKIMIADFGLSKNMDEESKTSNSILYGIQSYIDPRCFKDPLYKRNKKSDIYSFGVILWEISSGQPPFISFASKEAIPYHVTQGRNLPKTHLTNIHSFIPNVGIWNLQSVPKQKKYLMF</sequence>
<keyword evidence="4" id="KW-1185">Reference proteome</keyword>
<keyword evidence="1" id="KW-0067">ATP-binding</keyword>
<dbReference type="AlphaFoldDB" id="A0A397UKM1"/>
<name>A0A397UKM1_9GLOM</name>
<dbReference type="SUPFAM" id="SSF56112">
    <property type="entry name" value="Protein kinase-like (PK-like)"/>
    <property type="match status" value="1"/>
</dbReference>
<dbReference type="InterPro" id="IPR001245">
    <property type="entry name" value="Ser-Thr/Tyr_kinase_cat_dom"/>
</dbReference>
<dbReference type="OrthoDB" id="544400at2759"/>
<dbReference type="GO" id="GO:0005524">
    <property type="term" value="F:ATP binding"/>
    <property type="evidence" value="ECO:0007669"/>
    <property type="project" value="UniProtKB-UniRule"/>
</dbReference>
<dbReference type="Pfam" id="PF07714">
    <property type="entry name" value="PK_Tyr_Ser-Thr"/>
    <property type="match status" value="2"/>
</dbReference>
<dbReference type="InterPro" id="IPR000719">
    <property type="entry name" value="Prot_kinase_dom"/>
</dbReference>
<keyword evidence="3" id="KW-0418">Kinase</keyword>
<reference evidence="3 4" key="1">
    <citation type="submission" date="2018-06" db="EMBL/GenBank/DDBJ databases">
        <title>Comparative genomics reveals the genomic features of Rhizophagus irregularis, R. cerebriforme, R. diaphanum and Gigaspora rosea, and their symbiotic lifestyle signature.</title>
        <authorList>
            <person name="Morin E."/>
            <person name="San Clemente H."/>
            <person name="Chen E.C.H."/>
            <person name="De La Providencia I."/>
            <person name="Hainaut M."/>
            <person name="Kuo A."/>
            <person name="Kohler A."/>
            <person name="Murat C."/>
            <person name="Tang N."/>
            <person name="Roy S."/>
            <person name="Loubradou J."/>
            <person name="Henrissat B."/>
            <person name="Grigoriev I.V."/>
            <person name="Corradi N."/>
            <person name="Roux C."/>
            <person name="Martin F.M."/>
        </authorList>
    </citation>
    <scope>NUCLEOTIDE SEQUENCE [LARGE SCALE GENOMIC DNA]</scope>
    <source>
        <strain evidence="3 4">DAOM 194757</strain>
    </source>
</reference>
<dbReference type="EMBL" id="QKWP01001390">
    <property type="protein sequence ID" value="RIB09319.1"/>
    <property type="molecule type" value="Genomic_DNA"/>
</dbReference>
<comment type="caution">
    <text evidence="3">The sequence shown here is derived from an EMBL/GenBank/DDBJ whole genome shotgun (WGS) entry which is preliminary data.</text>
</comment>